<keyword evidence="8" id="KW-1185">Reference proteome</keyword>
<dbReference type="PANTHER" id="PTHR11814">
    <property type="entry name" value="SULFATE TRANSPORTER"/>
    <property type="match status" value="1"/>
</dbReference>
<evidence type="ECO:0000259" key="6">
    <source>
        <dbReference type="Pfam" id="PF00916"/>
    </source>
</evidence>
<dbReference type="OrthoDB" id="288203at2759"/>
<evidence type="ECO:0000313" key="7">
    <source>
        <dbReference type="EMBL" id="VDD95694.1"/>
    </source>
</evidence>
<comment type="subcellular location">
    <subcellularLocation>
        <location evidence="1">Membrane</location>
        <topology evidence="1">Multi-pass membrane protein</topology>
    </subcellularLocation>
</comment>
<feature type="transmembrane region" description="Helical" evidence="5">
    <location>
        <begin position="341"/>
        <end position="369"/>
    </location>
</feature>
<evidence type="ECO:0000256" key="4">
    <source>
        <dbReference type="ARBA" id="ARBA00023136"/>
    </source>
</evidence>
<reference evidence="9" key="1">
    <citation type="submission" date="2017-02" db="UniProtKB">
        <authorList>
            <consortium name="WormBaseParasite"/>
        </authorList>
    </citation>
    <scope>IDENTIFICATION</scope>
</reference>
<keyword evidence="3 5" id="KW-1133">Transmembrane helix</keyword>
<evidence type="ECO:0000313" key="8">
    <source>
        <dbReference type="Proteomes" id="UP000274131"/>
    </source>
</evidence>
<feature type="transmembrane region" description="Helical" evidence="5">
    <location>
        <begin position="204"/>
        <end position="223"/>
    </location>
</feature>
<dbReference type="InterPro" id="IPR011547">
    <property type="entry name" value="SLC26A/SulP_dom"/>
</dbReference>
<dbReference type="Proteomes" id="UP000274131">
    <property type="component" value="Unassembled WGS sequence"/>
</dbReference>
<sequence length="373" mass="40826">MHIPQGIAYARLSGVDPVYGLYSSFFPPLFYMFFGSSRHCSIGSFAVISLMSGIANDQVMSKYVPTVDDNDGLNNSTVRATGSGNITPIEVAATLTFALGILQLVAGLLRLEFLTTYFSDQLVAGYTTGSAVHVIIGQVNEVLGIKIPKSTGPGYLFRTVYNIIVRLPQTNVFTLIVSLLSMLLLYVGKTYINPLVGKCLPLKIPIPYEIILIVIGAAFSYIFNFNQLYGTKIVGNVPSGQEFYALGFTSVLSGLFPVYPTGTALGRTMVNVESGAKTLLSTVFSCILLLVSILWLGPLLQPLPMCVLSAIIIMALKSMLWKVTELKDLWPVSKIDFYIWLFSFVITIAVDVMEGLALSILFALLTVIFRFQW</sequence>
<evidence type="ECO:0000256" key="5">
    <source>
        <dbReference type="SAM" id="Phobius"/>
    </source>
</evidence>
<accession>A0A0N4VJU9</accession>
<evidence type="ECO:0000256" key="3">
    <source>
        <dbReference type="ARBA" id="ARBA00022989"/>
    </source>
</evidence>
<dbReference type="GO" id="GO:0016020">
    <property type="term" value="C:membrane"/>
    <property type="evidence" value="ECO:0007669"/>
    <property type="project" value="UniProtKB-SubCell"/>
</dbReference>
<dbReference type="Pfam" id="PF00916">
    <property type="entry name" value="Sulfate_transp"/>
    <property type="match status" value="1"/>
</dbReference>
<dbReference type="GO" id="GO:0055085">
    <property type="term" value="P:transmembrane transport"/>
    <property type="evidence" value="ECO:0007669"/>
    <property type="project" value="InterPro"/>
</dbReference>
<dbReference type="WBParaSite" id="EVEC_0001112001-mRNA-1">
    <property type="protein sequence ID" value="EVEC_0001112001-mRNA-1"/>
    <property type="gene ID" value="EVEC_0001112001"/>
</dbReference>
<feature type="domain" description="SLC26A/SulP transporter" evidence="6">
    <location>
        <begin position="2"/>
        <end position="240"/>
    </location>
</feature>
<evidence type="ECO:0000256" key="2">
    <source>
        <dbReference type="ARBA" id="ARBA00022692"/>
    </source>
</evidence>
<dbReference type="AlphaFoldDB" id="A0A0N4VJU9"/>
<reference evidence="7 8" key="2">
    <citation type="submission" date="2018-10" db="EMBL/GenBank/DDBJ databases">
        <authorList>
            <consortium name="Pathogen Informatics"/>
        </authorList>
    </citation>
    <scope>NUCLEOTIDE SEQUENCE [LARGE SCALE GENOMIC DNA]</scope>
</reference>
<protein>
    <submittedName>
        <fullName evidence="9">Sulfate_transp domain-containing protein</fullName>
    </submittedName>
</protein>
<keyword evidence="2 5" id="KW-0812">Transmembrane</keyword>
<gene>
    <name evidence="7" type="ORF">EVEC_LOCUS10445</name>
</gene>
<dbReference type="EMBL" id="UXUI01010855">
    <property type="protein sequence ID" value="VDD95694.1"/>
    <property type="molecule type" value="Genomic_DNA"/>
</dbReference>
<proteinExistence type="predicted"/>
<keyword evidence="4 5" id="KW-0472">Membrane</keyword>
<feature type="transmembrane region" description="Helical" evidence="5">
    <location>
        <begin position="302"/>
        <end position="320"/>
    </location>
</feature>
<organism evidence="9">
    <name type="scientific">Enterobius vermicularis</name>
    <name type="common">Human pinworm</name>
    <dbReference type="NCBI Taxonomy" id="51028"/>
    <lineage>
        <taxon>Eukaryota</taxon>
        <taxon>Metazoa</taxon>
        <taxon>Ecdysozoa</taxon>
        <taxon>Nematoda</taxon>
        <taxon>Chromadorea</taxon>
        <taxon>Rhabditida</taxon>
        <taxon>Spirurina</taxon>
        <taxon>Oxyuridomorpha</taxon>
        <taxon>Oxyuroidea</taxon>
        <taxon>Oxyuridae</taxon>
        <taxon>Enterobius</taxon>
    </lineage>
</organism>
<evidence type="ECO:0000256" key="1">
    <source>
        <dbReference type="ARBA" id="ARBA00004141"/>
    </source>
</evidence>
<feature type="transmembrane region" description="Helical" evidence="5">
    <location>
        <begin position="89"/>
        <end position="109"/>
    </location>
</feature>
<dbReference type="InterPro" id="IPR001902">
    <property type="entry name" value="SLC26A/SulP_fam"/>
</dbReference>
<evidence type="ECO:0000313" key="9">
    <source>
        <dbReference type="WBParaSite" id="EVEC_0001112001-mRNA-1"/>
    </source>
</evidence>
<name>A0A0N4VJU9_ENTVE</name>
<feature type="transmembrane region" description="Helical" evidence="5">
    <location>
        <begin position="243"/>
        <end position="266"/>
    </location>
</feature>
<dbReference type="STRING" id="51028.A0A0N4VJU9"/>
<feature type="transmembrane region" description="Helical" evidence="5">
    <location>
        <begin position="172"/>
        <end position="192"/>
    </location>
</feature>
<feature type="transmembrane region" description="Helical" evidence="5">
    <location>
        <begin position="278"/>
        <end position="296"/>
    </location>
</feature>